<reference evidence="2 3" key="1">
    <citation type="submission" date="2019-08" db="EMBL/GenBank/DDBJ databases">
        <title>Luteimonas viscosus sp. nov., isolated from soil of a sunflower field.</title>
        <authorList>
            <person name="Jianli Z."/>
            <person name="Ying Z."/>
        </authorList>
    </citation>
    <scope>NUCLEOTIDE SEQUENCE [LARGE SCALE GENOMIC DNA]</scope>
    <source>
        <strain evidence="2 3">XBU10</strain>
    </source>
</reference>
<dbReference type="AlphaFoldDB" id="A0A5D4XPN6"/>
<keyword evidence="1" id="KW-0812">Transmembrane</keyword>
<sequence>MARNGSKRSIAAGIARRNRLRRVADRDGGHALTPGFFGTLIIAMLSSISPGSMRDAAAKEESMLPTINRPSARLAVLSLGLLGAICVIPPASAQLIDAGGQANLMQQHALMRNQSTGDGPDWIDREAVRKKRASQQLAHAPAHRPIDEAAMEADMRRMIDQRRRELLPEYERRVRSDGRPSADRWLRQVATEMGRRDGAAIRAKYGQ</sequence>
<evidence type="ECO:0000256" key="1">
    <source>
        <dbReference type="SAM" id="Phobius"/>
    </source>
</evidence>
<keyword evidence="1" id="KW-1133">Transmembrane helix</keyword>
<proteinExistence type="predicted"/>
<dbReference type="Proteomes" id="UP000324973">
    <property type="component" value="Unassembled WGS sequence"/>
</dbReference>
<accession>A0A5D4XPN6</accession>
<comment type="caution">
    <text evidence="2">The sequence shown here is derived from an EMBL/GenBank/DDBJ whole genome shotgun (WGS) entry which is preliminary data.</text>
</comment>
<evidence type="ECO:0000313" key="2">
    <source>
        <dbReference type="EMBL" id="TYT25903.1"/>
    </source>
</evidence>
<keyword evidence="3" id="KW-1185">Reference proteome</keyword>
<name>A0A5D4XPN6_9GAMM</name>
<feature type="transmembrane region" description="Helical" evidence="1">
    <location>
        <begin position="31"/>
        <end position="53"/>
    </location>
</feature>
<organism evidence="2 3">
    <name type="scientific">Luteimonas viscosa</name>
    <dbReference type="NCBI Taxonomy" id="1132694"/>
    <lineage>
        <taxon>Bacteria</taxon>
        <taxon>Pseudomonadati</taxon>
        <taxon>Pseudomonadota</taxon>
        <taxon>Gammaproteobacteria</taxon>
        <taxon>Lysobacterales</taxon>
        <taxon>Lysobacteraceae</taxon>
        <taxon>Luteimonas</taxon>
    </lineage>
</organism>
<keyword evidence="1" id="KW-0472">Membrane</keyword>
<feature type="transmembrane region" description="Helical" evidence="1">
    <location>
        <begin position="74"/>
        <end position="96"/>
    </location>
</feature>
<evidence type="ECO:0000313" key="3">
    <source>
        <dbReference type="Proteomes" id="UP000324973"/>
    </source>
</evidence>
<dbReference type="EMBL" id="VTFT01000001">
    <property type="protein sequence ID" value="TYT25903.1"/>
    <property type="molecule type" value="Genomic_DNA"/>
</dbReference>
<gene>
    <name evidence="2" type="ORF">FZO89_06350</name>
</gene>
<protein>
    <submittedName>
        <fullName evidence="2">Uncharacterized protein</fullName>
    </submittedName>
</protein>
<dbReference type="RefSeq" id="WP_187471054.1">
    <property type="nucleotide sequence ID" value="NZ_VTFT01000001.1"/>
</dbReference>